<reference evidence="2 3" key="1">
    <citation type="journal article" date="2019" name="Nat. Commun.">
        <title>The antimicrobial potential of Streptomyces from insect microbiomes.</title>
        <authorList>
            <person name="Chevrette M.G."/>
            <person name="Carlson C.M."/>
            <person name="Ortega H.E."/>
            <person name="Thomas C."/>
            <person name="Ananiev G.E."/>
            <person name="Barns K.J."/>
            <person name="Book A.J."/>
            <person name="Cagnazzo J."/>
            <person name="Carlos C."/>
            <person name="Flanigan W."/>
            <person name="Grubbs K.J."/>
            <person name="Horn H.A."/>
            <person name="Hoffmann F.M."/>
            <person name="Klassen J.L."/>
            <person name="Knack J.J."/>
            <person name="Lewin G.R."/>
            <person name="McDonald B.R."/>
            <person name="Muller L."/>
            <person name="Melo W.G.P."/>
            <person name="Pinto-Tomas A.A."/>
            <person name="Schmitz A."/>
            <person name="Wendt-Pienkowski E."/>
            <person name="Wildman S."/>
            <person name="Zhao M."/>
            <person name="Zhang F."/>
            <person name="Bugni T.S."/>
            <person name="Andes D.R."/>
            <person name="Pupo M.T."/>
            <person name="Currie C.R."/>
        </authorList>
    </citation>
    <scope>NUCLEOTIDE SEQUENCE [LARGE SCALE GENOMIC DNA]</scope>
    <source>
        <strain evidence="2 3">SID5840</strain>
    </source>
</reference>
<dbReference type="GO" id="GO:0016787">
    <property type="term" value="F:hydrolase activity"/>
    <property type="evidence" value="ECO:0007669"/>
    <property type="project" value="UniProtKB-KW"/>
</dbReference>
<sequence>MSETTVHGARVYRSESAERRIRGWCEDRLSEYPDLRSLPEIPTSLGPTRAFRFDGGRGAPVVVLSGTNFNSALSASPASDMSEERDVVLVDLPGQPGLSCGVRPKGHRARAYGAWFDEVLPTLVDRPAIVLGHSLGAAVALAGTPSALVKGLVLVGPAGLTHAATSPELMRVALPWMVGPRDDKSSRLLNLMSGPDFRHPVHPFAGWMTMVGRECRTSLAPGPLSTEALLAWQGHNVAVVTGEDDTFFPPSRLHAPARRFLDTELCVLPGAGHLAPYEFPEEVRELVTHADGRGDGIAQGEATAP</sequence>
<proteinExistence type="predicted"/>
<comment type="caution">
    <text evidence="2">The sequence shown here is derived from an EMBL/GenBank/DDBJ whole genome shotgun (WGS) entry which is preliminary data.</text>
</comment>
<dbReference type="PANTHER" id="PTHR43194:SF2">
    <property type="entry name" value="PEROXISOMAL MEMBRANE PROTEIN LPX1"/>
    <property type="match status" value="1"/>
</dbReference>
<accession>A0A7K2ITA4</accession>
<dbReference type="SUPFAM" id="SSF53474">
    <property type="entry name" value="alpha/beta-Hydrolases"/>
    <property type="match status" value="1"/>
</dbReference>
<protein>
    <submittedName>
        <fullName evidence="2">Alpha/beta fold hydrolase</fullName>
    </submittedName>
</protein>
<dbReference type="RefSeq" id="WP_161111088.1">
    <property type="nucleotide sequence ID" value="NZ_JBHXVI010000002.1"/>
</dbReference>
<gene>
    <name evidence="2" type="ORF">GTW20_13240</name>
</gene>
<evidence type="ECO:0000313" key="2">
    <source>
        <dbReference type="EMBL" id="MYR33202.1"/>
    </source>
</evidence>
<dbReference type="EMBL" id="WWHY01000001">
    <property type="protein sequence ID" value="MYR33202.1"/>
    <property type="molecule type" value="Genomic_DNA"/>
</dbReference>
<feature type="domain" description="AB hydrolase-1" evidence="1">
    <location>
        <begin position="84"/>
        <end position="285"/>
    </location>
</feature>
<dbReference type="InterPro" id="IPR029058">
    <property type="entry name" value="AB_hydrolase_fold"/>
</dbReference>
<dbReference type="Gene3D" id="3.40.50.1820">
    <property type="entry name" value="alpha/beta hydrolase"/>
    <property type="match status" value="1"/>
</dbReference>
<dbReference type="PANTHER" id="PTHR43194">
    <property type="entry name" value="HYDROLASE ALPHA/BETA FOLD FAMILY"/>
    <property type="match status" value="1"/>
</dbReference>
<dbReference type="AlphaFoldDB" id="A0A7K2ITA4"/>
<dbReference type="InterPro" id="IPR050228">
    <property type="entry name" value="Carboxylesterase_BioH"/>
</dbReference>
<dbReference type="InterPro" id="IPR000073">
    <property type="entry name" value="AB_hydrolase_1"/>
</dbReference>
<dbReference type="Pfam" id="PF12697">
    <property type="entry name" value="Abhydrolase_6"/>
    <property type="match status" value="1"/>
</dbReference>
<name>A0A7K2ITA4_9ACTN</name>
<keyword evidence="2" id="KW-0378">Hydrolase</keyword>
<organism evidence="2 3">
    <name type="scientific">Nocardiopsis alba</name>
    <dbReference type="NCBI Taxonomy" id="53437"/>
    <lineage>
        <taxon>Bacteria</taxon>
        <taxon>Bacillati</taxon>
        <taxon>Actinomycetota</taxon>
        <taxon>Actinomycetes</taxon>
        <taxon>Streptosporangiales</taxon>
        <taxon>Nocardiopsidaceae</taxon>
        <taxon>Nocardiopsis</taxon>
    </lineage>
</organism>
<evidence type="ECO:0000259" key="1">
    <source>
        <dbReference type="Pfam" id="PF12697"/>
    </source>
</evidence>
<evidence type="ECO:0000313" key="3">
    <source>
        <dbReference type="Proteomes" id="UP000467124"/>
    </source>
</evidence>
<dbReference type="Proteomes" id="UP000467124">
    <property type="component" value="Unassembled WGS sequence"/>
</dbReference>